<dbReference type="InterPro" id="IPR016024">
    <property type="entry name" value="ARM-type_fold"/>
</dbReference>
<proteinExistence type="predicted"/>
<accession>A0ABR2KLU9</accession>
<keyword evidence="2" id="KW-1185">Reference proteome</keyword>
<protein>
    <submittedName>
        <fullName evidence="1">Uncharacterized protein</fullName>
    </submittedName>
</protein>
<dbReference type="Gene3D" id="1.25.10.10">
    <property type="entry name" value="Leucine-rich Repeat Variant"/>
    <property type="match status" value="1"/>
</dbReference>
<name>A0ABR2KLU9_9EUKA</name>
<evidence type="ECO:0000313" key="2">
    <source>
        <dbReference type="Proteomes" id="UP001470230"/>
    </source>
</evidence>
<comment type="caution">
    <text evidence="1">The sequence shown here is derived from an EMBL/GenBank/DDBJ whole genome shotgun (WGS) entry which is preliminary data.</text>
</comment>
<sequence>MLYKTDDDTEDWRSDRFSYQDPNDSFLRLSKKNPPILPEIEITEIFMQAFNPVGFNFKDGVMTISSQLEDLFNVLYYKKDISGNVVNVIRNSPILPFIYDYLDFVIRFYGNKDNYGVQIMLPCMLIGIFLENHIFLPIEIASTPIIKTLCMFAKSERDVEQIAGVDALSFMIQPNCPLPEYVVRKFLPLVLSFRTSFKTNSARLGCLYFIHDLFKYIKDIPIEKFAEANEEFYYAFTDKKHRYKELYSSILDCIRMEILYYPQSFQMLLERNLIQIANLLLCSNRSEVVVSANRLFSVIFTTKEYDLSPLSKELKYSSILTSCGNEIELNVQESALWLLIDISTRGPIFIEQILNRDTLKFLNDIFESQDIGPKKLFIKLVTNFLYHSSPDQEVHIITSPLTEKACSEIQIFDERDIYKFLMAIQIALQKLSKTSMYFQVKQRLLQTTFFQSLIELDSSEFEILVNLSRSIITILQSDD</sequence>
<dbReference type="SUPFAM" id="SSF48371">
    <property type="entry name" value="ARM repeat"/>
    <property type="match status" value="1"/>
</dbReference>
<evidence type="ECO:0000313" key="1">
    <source>
        <dbReference type="EMBL" id="KAK8892046.1"/>
    </source>
</evidence>
<organism evidence="1 2">
    <name type="scientific">Tritrichomonas musculus</name>
    <dbReference type="NCBI Taxonomy" id="1915356"/>
    <lineage>
        <taxon>Eukaryota</taxon>
        <taxon>Metamonada</taxon>
        <taxon>Parabasalia</taxon>
        <taxon>Tritrichomonadida</taxon>
        <taxon>Tritrichomonadidae</taxon>
        <taxon>Tritrichomonas</taxon>
    </lineage>
</organism>
<dbReference type="InterPro" id="IPR011989">
    <property type="entry name" value="ARM-like"/>
</dbReference>
<dbReference type="Proteomes" id="UP001470230">
    <property type="component" value="Unassembled WGS sequence"/>
</dbReference>
<gene>
    <name evidence="1" type="ORF">M9Y10_029268</name>
</gene>
<reference evidence="1 2" key="1">
    <citation type="submission" date="2024-04" db="EMBL/GenBank/DDBJ databases">
        <title>Tritrichomonas musculus Genome.</title>
        <authorList>
            <person name="Alves-Ferreira E."/>
            <person name="Grigg M."/>
            <person name="Lorenzi H."/>
            <person name="Galac M."/>
        </authorList>
    </citation>
    <scope>NUCLEOTIDE SEQUENCE [LARGE SCALE GENOMIC DNA]</scope>
    <source>
        <strain evidence="1 2">EAF2021</strain>
    </source>
</reference>
<dbReference type="EMBL" id="JAPFFF010000004">
    <property type="protein sequence ID" value="KAK8892046.1"/>
    <property type="molecule type" value="Genomic_DNA"/>
</dbReference>